<dbReference type="PANTHER" id="PTHR30445">
    <property type="entry name" value="K(+)_H(+) ANTIPORTER SUBUNIT KHTT"/>
    <property type="match status" value="1"/>
</dbReference>
<proteinExistence type="inferred from homology"/>
<evidence type="ECO:0000313" key="11">
    <source>
        <dbReference type="Proteomes" id="UP000650224"/>
    </source>
</evidence>
<dbReference type="GO" id="GO:0006813">
    <property type="term" value="P:potassium ion transport"/>
    <property type="evidence" value="ECO:0007669"/>
    <property type="project" value="InterPro"/>
</dbReference>
<evidence type="ECO:0000256" key="8">
    <source>
        <dbReference type="SAM" id="Phobius"/>
    </source>
</evidence>
<evidence type="ECO:0000256" key="4">
    <source>
        <dbReference type="ARBA" id="ARBA00022475"/>
    </source>
</evidence>
<evidence type="ECO:0000313" key="10">
    <source>
        <dbReference type="EMBL" id="MBD8029436.1"/>
    </source>
</evidence>
<dbReference type="AlphaFoldDB" id="A0A8I0HMS4"/>
<keyword evidence="7 8" id="KW-0472">Membrane</keyword>
<dbReference type="GO" id="GO:0005975">
    <property type="term" value="P:carbohydrate metabolic process"/>
    <property type="evidence" value="ECO:0007669"/>
    <property type="project" value="InterPro"/>
</dbReference>
<feature type="transmembrane region" description="Helical" evidence="8">
    <location>
        <begin position="380"/>
        <end position="398"/>
    </location>
</feature>
<reference evidence="10 11" key="1">
    <citation type="submission" date="2020-08" db="EMBL/GenBank/DDBJ databases">
        <title>A Genomic Blueprint of the Chicken Gut Microbiome.</title>
        <authorList>
            <person name="Gilroy R."/>
            <person name="Ravi A."/>
            <person name="Getino M."/>
            <person name="Pursley I."/>
            <person name="Horton D.L."/>
            <person name="Alikhan N.-F."/>
            <person name="Baker D."/>
            <person name="Gharbi K."/>
            <person name="Hall N."/>
            <person name="Watson M."/>
            <person name="Adriaenssens E.M."/>
            <person name="Foster-Nyarko E."/>
            <person name="Jarju S."/>
            <person name="Secka A."/>
            <person name="Antonio M."/>
            <person name="Oren A."/>
            <person name="Chaudhuri R."/>
            <person name="La Ragione R.M."/>
            <person name="Hildebrand F."/>
            <person name="Pallen M.J."/>
        </authorList>
    </citation>
    <scope>NUCLEOTIDE SEQUENCE [LARGE SCALE GENOMIC DNA]</scope>
    <source>
        <strain evidence="10 11">Sa1YVA5</strain>
    </source>
</reference>
<comment type="caution">
    <text evidence="10">The sequence shown here is derived from an EMBL/GenBank/DDBJ whole genome shotgun (WGS) entry which is preliminary data.</text>
</comment>
<feature type="transmembrane region" description="Helical" evidence="8">
    <location>
        <begin position="153"/>
        <end position="173"/>
    </location>
</feature>
<dbReference type="InterPro" id="IPR036721">
    <property type="entry name" value="RCK_C_sf"/>
</dbReference>
<evidence type="ECO:0000256" key="3">
    <source>
        <dbReference type="ARBA" id="ARBA00022448"/>
    </source>
</evidence>
<keyword evidence="4" id="KW-1003">Cell membrane</keyword>
<dbReference type="InterPro" id="IPR006512">
    <property type="entry name" value="YidE_YbjL"/>
</dbReference>
<dbReference type="EMBL" id="JACSPR010000002">
    <property type="protein sequence ID" value="MBD8029436.1"/>
    <property type="molecule type" value="Genomic_DNA"/>
</dbReference>
<feature type="transmembrane region" description="Helical" evidence="8">
    <location>
        <begin position="446"/>
        <end position="471"/>
    </location>
</feature>
<dbReference type="Proteomes" id="UP000650224">
    <property type="component" value="Unassembled WGS sequence"/>
</dbReference>
<gene>
    <name evidence="10" type="ORF">H9627_03670</name>
</gene>
<keyword evidence="6 8" id="KW-1133">Transmembrane helix</keyword>
<evidence type="ECO:0000256" key="7">
    <source>
        <dbReference type="ARBA" id="ARBA00023136"/>
    </source>
</evidence>
<dbReference type="GO" id="GO:0005886">
    <property type="term" value="C:plasma membrane"/>
    <property type="evidence" value="ECO:0007669"/>
    <property type="project" value="UniProtKB-SubCell"/>
</dbReference>
<dbReference type="RefSeq" id="WP_191732672.1">
    <property type="nucleotide sequence ID" value="NZ_JACSPR010000002.1"/>
</dbReference>
<sequence>MLDFLAANPLIALAVILAVGLAIGRISLFGVSLGAAAVLFVALAVSTLNPDIQIPAFVFRLGLAMFVYVIGISAGPAFFREFRSRGWKLTLFMIALLVSLTALAWVLIRAFGLGAGAGAGMFAGSLTSTPGMAAVVALMDPAQAGEPVIGYSLAYPGAVLGSILVAAVGAKLLKVNHTEDARDEGLVTEPLVWKGVRIGDGISGTIGDLPRLSGQQIIATRIVEDPHEHRLADPTLPIQPGMELVINGTANAVDRAIAALGGECDTKIEDTELVYSRFTVSNPDIVGRTVAELDPVANGFMIARIRQGDTEIVPHRDTVLNYSDRVRVVAAPGRMGEVRRFLGDSEKALGDVNLLPFAIGLSLGLLLGAIPIPLPGDTTMYLGFGGGPIVAGLILGALNRTGPITWQLPFHANRTISTLGLALFLAGVGTSAGAGFRQALTDPQSFVYMGVGFAITVTSALVCAVVGMWLLKLKWDESMGVAAGATTNPAIISYLNDQTGTDLANRGYATVYPTAMIGKILACQVLFLLL</sequence>
<comment type="similarity">
    <text evidence="2">Belongs to the AAE transporter (TC 2.A.81) family.</text>
</comment>
<protein>
    <submittedName>
        <fullName evidence="10">Transporter</fullName>
    </submittedName>
</protein>
<evidence type="ECO:0000256" key="1">
    <source>
        <dbReference type="ARBA" id="ARBA00004651"/>
    </source>
</evidence>
<organism evidence="10 11">
    <name type="scientific">Corynebacterium gallinarum</name>
    <dbReference type="NCBI Taxonomy" id="2762214"/>
    <lineage>
        <taxon>Bacteria</taxon>
        <taxon>Bacillati</taxon>
        <taxon>Actinomycetota</taxon>
        <taxon>Actinomycetes</taxon>
        <taxon>Mycobacteriales</taxon>
        <taxon>Corynebacteriaceae</taxon>
        <taxon>Corynebacterium</taxon>
    </lineage>
</organism>
<dbReference type="GO" id="GO:0008324">
    <property type="term" value="F:monoatomic cation transmembrane transporter activity"/>
    <property type="evidence" value="ECO:0007669"/>
    <property type="project" value="InterPro"/>
</dbReference>
<accession>A0A8I0HMS4</accession>
<dbReference type="PROSITE" id="PS51202">
    <property type="entry name" value="RCK_C"/>
    <property type="match status" value="1"/>
</dbReference>
<evidence type="ECO:0000256" key="6">
    <source>
        <dbReference type="ARBA" id="ARBA00022989"/>
    </source>
</evidence>
<keyword evidence="11" id="KW-1185">Reference proteome</keyword>
<evidence type="ECO:0000256" key="2">
    <source>
        <dbReference type="ARBA" id="ARBA00009854"/>
    </source>
</evidence>
<feature type="transmembrane region" description="Helical" evidence="8">
    <location>
        <begin position="91"/>
        <end position="112"/>
    </location>
</feature>
<feature type="transmembrane region" description="Helical" evidence="8">
    <location>
        <begin position="57"/>
        <end position="79"/>
    </location>
</feature>
<dbReference type="NCBIfam" id="TIGR01625">
    <property type="entry name" value="YidE_YbjL_dupl"/>
    <property type="match status" value="2"/>
</dbReference>
<evidence type="ECO:0000259" key="9">
    <source>
        <dbReference type="PROSITE" id="PS51202"/>
    </source>
</evidence>
<feature type="transmembrane region" description="Helical" evidence="8">
    <location>
        <begin position="354"/>
        <end position="374"/>
    </location>
</feature>
<name>A0A8I0HMS4_9CORY</name>
<dbReference type="Pfam" id="PF02080">
    <property type="entry name" value="TrkA_C"/>
    <property type="match status" value="1"/>
</dbReference>
<dbReference type="InterPro" id="IPR006037">
    <property type="entry name" value="RCK_C"/>
</dbReference>
<keyword evidence="5 8" id="KW-0812">Transmembrane</keyword>
<feature type="domain" description="RCK C-terminal" evidence="9">
    <location>
        <begin position="260"/>
        <end position="344"/>
    </location>
</feature>
<comment type="subcellular location">
    <subcellularLocation>
        <location evidence="1">Cell membrane</location>
        <topology evidence="1">Multi-pass membrane protein</topology>
    </subcellularLocation>
</comment>
<dbReference type="InterPro" id="IPR018225">
    <property type="entry name" value="Transaldolase_AS"/>
</dbReference>
<dbReference type="Pfam" id="PF06826">
    <property type="entry name" value="Asp-Al_Ex"/>
    <property type="match status" value="2"/>
</dbReference>
<feature type="transmembrane region" description="Helical" evidence="8">
    <location>
        <begin position="6"/>
        <end position="23"/>
    </location>
</feature>
<dbReference type="InterPro" id="IPR050144">
    <property type="entry name" value="AAE_transporter"/>
</dbReference>
<feature type="transmembrane region" description="Helical" evidence="8">
    <location>
        <begin position="419"/>
        <end position="440"/>
    </location>
</feature>
<dbReference type="SUPFAM" id="SSF116726">
    <property type="entry name" value="TrkA C-terminal domain-like"/>
    <property type="match status" value="1"/>
</dbReference>
<dbReference type="PANTHER" id="PTHR30445:SF3">
    <property type="entry name" value="TRANSPORT PROTEIN YIDE-RELATED"/>
    <property type="match status" value="1"/>
</dbReference>
<feature type="transmembrane region" description="Helical" evidence="8">
    <location>
        <begin position="28"/>
        <end position="45"/>
    </location>
</feature>
<dbReference type="PROSITE" id="PS01054">
    <property type="entry name" value="TRANSALDOLASE_1"/>
    <property type="match status" value="1"/>
</dbReference>
<keyword evidence="3" id="KW-0813">Transport</keyword>
<dbReference type="Gene3D" id="3.30.70.1450">
    <property type="entry name" value="Regulator of K+ conductance, C-terminal domain"/>
    <property type="match status" value="1"/>
</dbReference>
<evidence type="ECO:0000256" key="5">
    <source>
        <dbReference type="ARBA" id="ARBA00022692"/>
    </source>
</evidence>